<comment type="caution">
    <text evidence="1">The sequence shown here is derived from an EMBL/GenBank/DDBJ whole genome shotgun (WGS) entry which is preliminary data.</text>
</comment>
<sequence>MEVMEHLCEGCLRSIAWPRVPIAKSVRRVRGWLGCGRWLLGAECRVLGPSPSPMQVFRLNELAVWRWFLCHIIFCMCHK</sequence>
<name>A0A5B7KC94_PORTR</name>
<dbReference type="EMBL" id="VSRR010140273">
    <property type="protein sequence ID" value="MPD04277.1"/>
    <property type="molecule type" value="Genomic_DNA"/>
</dbReference>
<proteinExistence type="predicted"/>
<protein>
    <submittedName>
        <fullName evidence="1">Uncharacterized protein</fullName>
    </submittedName>
</protein>
<dbReference type="Proteomes" id="UP000324222">
    <property type="component" value="Unassembled WGS sequence"/>
</dbReference>
<organism evidence="1 2">
    <name type="scientific">Portunus trituberculatus</name>
    <name type="common">Swimming crab</name>
    <name type="synonym">Neptunus trituberculatus</name>
    <dbReference type="NCBI Taxonomy" id="210409"/>
    <lineage>
        <taxon>Eukaryota</taxon>
        <taxon>Metazoa</taxon>
        <taxon>Ecdysozoa</taxon>
        <taxon>Arthropoda</taxon>
        <taxon>Crustacea</taxon>
        <taxon>Multicrustacea</taxon>
        <taxon>Malacostraca</taxon>
        <taxon>Eumalacostraca</taxon>
        <taxon>Eucarida</taxon>
        <taxon>Decapoda</taxon>
        <taxon>Pleocyemata</taxon>
        <taxon>Brachyura</taxon>
        <taxon>Eubrachyura</taxon>
        <taxon>Portunoidea</taxon>
        <taxon>Portunidae</taxon>
        <taxon>Portuninae</taxon>
        <taxon>Portunus</taxon>
    </lineage>
</organism>
<dbReference type="AlphaFoldDB" id="A0A5B7KC94"/>
<gene>
    <name evidence="1" type="ORF">E2C01_099956</name>
</gene>
<accession>A0A5B7KC94</accession>
<evidence type="ECO:0000313" key="1">
    <source>
        <dbReference type="EMBL" id="MPD04277.1"/>
    </source>
</evidence>
<evidence type="ECO:0000313" key="2">
    <source>
        <dbReference type="Proteomes" id="UP000324222"/>
    </source>
</evidence>
<reference evidence="1 2" key="1">
    <citation type="submission" date="2019-05" db="EMBL/GenBank/DDBJ databases">
        <title>Another draft genome of Portunus trituberculatus and its Hox gene families provides insights of decapod evolution.</title>
        <authorList>
            <person name="Jeong J.-H."/>
            <person name="Song I."/>
            <person name="Kim S."/>
            <person name="Choi T."/>
            <person name="Kim D."/>
            <person name="Ryu S."/>
            <person name="Kim W."/>
        </authorList>
    </citation>
    <scope>NUCLEOTIDE SEQUENCE [LARGE SCALE GENOMIC DNA]</scope>
    <source>
        <tissue evidence="1">Muscle</tissue>
    </source>
</reference>
<keyword evidence="2" id="KW-1185">Reference proteome</keyword>